<accession>A0A1I9G0N6</accession>
<protein>
    <submittedName>
        <fullName evidence="1">Bm298</fullName>
    </submittedName>
</protein>
<dbReference type="AlphaFoldDB" id="A0A1I9G0N6"/>
<reference evidence="1" key="2">
    <citation type="submission" date="2012-12" db="EMBL/GenBank/DDBJ databases">
        <authorList>
            <consortium name="WormBase Consortium"/>
            <person name="Ghedin E."/>
            <person name="Paulini M."/>
        </authorList>
    </citation>
    <scope>NUCLEOTIDE SEQUENCE</scope>
    <source>
        <strain evidence="1">FR3</strain>
    </source>
</reference>
<reference evidence="1" key="1">
    <citation type="journal article" date="2007" name="Science">
        <title>Draft genome of the filarial nematode parasite Brugia malayi.</title>
        <authorList>
            <person name="Ghedin E."/>
            <person name="Wang S."/>
            <person name="Spiro D."/>
            <person name="Caler E."/>
            <person name="Zhao Q."/>
            <person name="Crabtree J."/>
            <person name="Allen J.E."/>
            <person name="Delcher A.L."/>
            <person name="Guiliano D.B."/>
            <person name="Miranda-Saavedra D."/>
            <person name="Angiuoli S.V."/>
            <person name="Creasy T."/>
            <person name="Amedeo P."/>
            <person name="Haas B."/>
            <person name="El-Sayed N.M."/>
            <person name="Wortman J.R."/>
            <person name="Feldblyum T."/>
            <person name="Tallon L."/>
            <person name="Schatz M."/>
            <person name="Shumway M."/>
            <person name="Koo H."/>
            <person name="Salzberg S.L."/>
            <person name="Schobel S."/>
            <person name="Pertea M."/>
            <person name="Pop M."/>
            <person name="White O."/>
            <person name="Barton G.J."/>
            <person name="Carlow C.K."/>
            <person name="Crawford M.J."/>
            <person name="Daub J."/>
            <person name="Dimmic M.W."/>
            <person name="Estes C.F."/>
            <person name="Foster J.M."/>
            <person name="Ganatra M."/>
            <person name="Gregory W.F."/>
            <person name="Johnson N.M."/>
            <person name="Jin J."/>
            <person name="Komuniecki R."/>
            <person name="Korf I."/>
            <person name="Kumar S."/>
            <person name="Laney S."/>
            <person name="Li B.W."/>
            <person name="Li W."/>
            <person name="Lindblom T.H."/>
            <person name="Lustigman S."/>
            <person name="Ma D."/>
            <person name="Maina C.V."/>
            <person name="Martin D.M."/>
            <person name="McCarter J.P."/>
            <person name="McReynolds L."/>
            <person name="Mitreva M."/>
            <person name="Nutman T.B."/>
            <person name="Parkinson J."/>
            <person name="Peregrin-Alvarez J.M."/>
            <person name="Poole C."/>
            <person name="Ren Q."/>
            <person name="Saunders L."/>
            <person name="Sluder A.E."/>
            <person name="Smith K."/>
            <person name="Stanke M."/>
            <person name="Unnasch T.R."/>
            <person name="Ware J."/>
            <person name="Wei A.D."/>
            <person name="Weil G."/>
            <person name="Williams D.J."/>
            <person name="Zhang Y."/>
            <person name="Williams S.A."/>
            <person name="Fraser-Liggett C."/>
            <person name="Slatko B."/>
            <person name="Blaxter M.L."/>
            <person name="Scott A.L."/>
        </authorList>
    </citation>
    <scope>NUCLEOTIDE SEQUENCE</scope>
    <source>
        <strain evidence="1">FR3</strain>
    </source>
</reference>
<evidence type="ECO:0000313" key="1">
    <source>
        <dbReference type="EMBL" id="CDP92692.1"/>
    </source>
</evidence>
<dbReference type="EMBL" id="LN856847">
    <property type="protein sequence ID" value="CDP92692.1"/>
    <property type="molecule type" value="Genomic_DNA"/>
</dbReference>
<name>A0A1I9G0N6_BRUMA</name>
<gene>
    <name evidence="1" type="primary">Bm298</name>
    <name evidence="1" type="ORF">BM_Bm298</name>
</gene>
<organism evidence="1">
    <name type="scientific">Brugia malayi</name>
    <name type="common">Filarial nematode worm</name>
    <dbReference type="NCBI Taxonomy" id="6279"/>
    <lineage>
        <taxon>Eukaryota</taxon>
        <taxon>Metazoa</taxon>
        <taxon>Ecdysozoa</taxon>
        <taxon>Nematoda</taxon>
        <taxon>Chromadorea</taxon>
        <taxon>Rhabditida</taxon>
        <taxon>Spirurina</taxon>
        <taxon>Spiruromorpha</taxon>
        <taxon>Filarioidea</taxon>
        <taxon>Onchocercidae</taxon>
        <taxon>Brugia</taxon>
    </lineage>
</organism>
<proteinExistence type="predicted"/>
<sequence>MLAMPIHQNIKRSIGFDRLISKYNSSSDSGGSYSRFMTILTQEYSEKTGH</sequence>